<dbReference type="GO" id="GO:0016032">
    <property type="term" value="P:viral process"/>
    <property type="evidence" value="ECO:0007669"/>
    <property type="project" value="InterPro"/>
</dbReference>
<feature type="compositionally biased region" description="Basic and acidic residues" evidence="1">
    <location>
        <begin position="149"/>
        <end position="161"/>
    </location>
</feature>
<proteinExistence type="predicted"/>
<gene>
    <name evidence="2" type="ORF">DUI87_34123</name>
</gene>
<feature type="compositionally biased region" description="Basic and acidic residues" evidence="1">
    <location>
        <begin position="200"/>
        <end position="215"/>
    </location>
</feature>
<dbReference type="InterPro" id="IPR008919">
    <property type="entry name" value="Retrov_capsid_N"/>
</dbReference>
<dbReference type="Gene3D" id="1.10.375.10">
    <property type="entry name" value="Human Immunodeficiency Virus Type 1 Capsid Protein"/>
    <property type="match status" value="1"/>
</dbReference>
<sequence length="306" mass="34753">MGLRKSKSLDPGAANYEGNSQEPGIPGNCEGGSQKRSIPQDSPLGILRYWDAWESQRGKSKQKMINYCIFEWTKEMIQKDNLYWPKSRLFEDWIYHALNLYVNSKEPFNQEESKYAALWLPRGKGEFVARRQGSEGFPFYPLQTRGQAAKKDRHEPQDPLDHLPPPYRQPNQPVQPQALEGPPVNANTPPIQEGPVAHGTRGEGLRRSDDGDGEAKMEDGLYLLRKVPMANPEQGPIGDVSVPLNTGDVREFKKEMGRLLEDPVGVAERLDQFLGPNLYTWVELQSNLVYYARKRNDQTFRNEGLG</sequence>
<dbReference type="OrthoDB" id="9049599at2759"/>
<evidence type="ECO:0000256" key="1">
    <source>
        <dbReference type="SAM" id="MobiDB-lite"/>
    </source>
</evidence>
<dbReference type="STRING" id="333673.A0A3M0ILB4"/>
<dbReference type="Proteomes" id="UP000269221">
    <property type="component" value="Unassembled WGS sequence"/>
</dbReference>
<feature type="region of interest" description="Disordered" evidence="1">
    <location>
        <begin position="138"/>
        <end position="215"/>
    </location>
</feature>
<feature type="region of interest" description="Disordered" evidence="1">
    <location>
        <begin position="1"/>
        <end position="40"/>
    </location>
</feature>
<name>A0A3M0ILB4_HIRRU</name>
<keyword evidence="3" id="KW-1185">Reference proteome</keyword>
<evidence type="ECO:0000313" key="3">
    <source>
        <dbReference type="Proteomes" id="UP000269221"/>
    </source>
</evidence>
<comment type="caution">
    <text evidence="2">The sequence shown here is derived from an EMBL/GenBank/DDBJ whole genome shotgun (WGS) entry which is preliminary data.</text>
</comment>
<accession>A0A3M0ILB4</accession>
<evidence type="ECO:0008006" key="4">
    <source>
        <dbReference type="Google" id="ProtNLM"/>
    </source>
</evidence>
<evidence type="ECO:0000313" key="2">
    <source>
        <dbReference type="EMBL" id="RMB89485.1"/>
    </source>
</evidence>
<reference evidence="2 3" key="1">
    <citation type="submission" date="2018-07" db="EMBL/GenBank/DDBJ databases">
        <title>A high quality draft genome assembly of the barn swallow (H. rustica rustica).</title>
        <authorList>
            <person name="Formenti G."/>
            <person name="Chiara M."/>
            <person name="Poveda L."/>
            <person name="Francoijs K.-J."/>
            <person name="Bonisoli-Alquati A."/>
            <person name="Canova L."/>
            <person name="Gianfranceschi L."/>
            <person name="Horner D.S."/>
            <person name="Saino N."/>
        </authorList>
    </citation>
    <scope>NUCLEOTIDE SEQUENCE [LARGE SCALE GENOMIC DNA]</scope>
    <source>
        <strain evidence="2">Chelidonia</strain>
        <tissue evidence="2">Blood</tissue>
    </source>
</reference>
<dbReference type="EMBL" id="QRBI01000284">
    <property type="protein sequence ID" value="RMB89485.1"/>
    <property type="molecule type" value="Genomic_DNA"/>
</dbReference>
<organism evidence="2 3">
    <name type="scientific">Hirundo rustica rustica</name>
    <dbReference type="NCBI Taxonomy" id="333673"/>
    <lineage>
        <taxon>Eukaryota</taxon>
        <taxon>Metazoa</taxon>
        <taxon>Chordata</taxon>
        <taxon>Craniata</taxon>
        <taxon>Vertebrata</taxon>
        <taxon>Euteleostomi</taxon>
        <taxon>Archelosauria</taxon>
        <taxon>Archosauria</taxon>
        <taxon>Dinosauria</taxon>
        <taxon>Saurischia</taxon>
        <taxon>Theropoda</taxon>
        <taxon>Coelurosauria</taxon>
        <taxon>Aves</taxon>
        <taxon>Neognathae</taxon>
        <taxon>Neoaves</taxon>
        <taxon>Telluraves</taxon>
        <taxon>Australaves</taxon>
        <taxon>Passeriformes</taxon>
        <taxon>Sylvioidea</taxon>
        <taxon>Hirundinidae</taxon>
        <taxon>Hirundo</taxon>
    </lineage>
</organism>
<protein>
    <recommendedName>
        <fullName evidence="4">Core shell protein Gag P30 domain-containing protein</fullName>
    </recommendedName>
</protein>
<dbReference type="AlphaFoldDB" id="A0A3M0ILB4"/>